<dbReference type="RefSeq" id="WP_061519823.1">
    <property type="nucleotide sequence ID" value="NZ_JRUE01000257.1"/>
</dbReference>
<gene>
    <name evidence="1" type="ORF">AVENLUH5627_03429</name>
</gene>
<proteinExistence type="predicted"/>
<protein>
    <submittedName>
        <fullName evidence="1">Uncharacterized protein</fullName>
    </submittedName>
</protein>
<accession>A0A150HJ91</accession>
<evidence type="ECO:0000313" key="1">
    <source>
        <dbReference type="EMBL" id="KXZ62707.1"/>
    </source>
</evidence>
<comment type="caution">
    <text evidence="1">The sequence shown here is derived from an EMBL/GenBank/DDBJ whole genome shotgun (WGS) entry which is preliminary data.</text>
</comment>
<dbReference type="EMBL" id="JRUE01000257">
    <property type="protein sequence ID" value="KXZ62707.1"/>
    <property type="molecule type" value="Genomic_DNA"/>
</dbReference>
<dbReference type="PATRIC" id="fig|52133.18.peg.3517"/>
<organism evidence="1 2">
    <name type="scientific">Acinetobacter venetianus</name>
    <dbReference type="NCBI Taxonomy" id="52133"/>
    <lineage>
        <taxon>Bacteria</taxon>
        <taxon>Pseudomonadati</taxon>
        <taxon>Pseudomonadota</taxon>
        <taxon>Gammaproteobacteria</taxon>
        <taxon>Moraxellales</taxon>
        <taxon>Moraxellaceae</taxon>
        <taxon>Acinetobacter</taxon>
    </lineage>
</organism>
<reference evidence="1 2" key="1">
    <citation type="journal article" date="2016" name="Sci. Rep.">
        <title>Genomic and phenotypic characterization of the species Acinetobacter venetianus.</title>
        <authorList>
            <person name="Fondi M."/>
            <person name="Maida I."/>
            <person name="Perrin E."/>
            <person name="Orlandini V."/>
            <person name="La Torre L."/>
            <person name="Bosi E."/>
            <person name="Negroni A."/>
            <person name="Zanaroli G."/>
            <person name="Fava F."/>
            <person name="Decorosi F."/>
            <person name="Giovannetti L."/>
            <person name="Viti C."/>
            <person name="Vaneechoutte M."/>
            <person name="Dijkshoorn L."/>
            <person name="Fani R."/>
        </authorList>
    </citation>
    <scope>NUCLEOTIDE SEQUENCE [LARGE SCALE GENOMIC DNA]</scope>
    <source>
        <strain evidence="1 2">LUH5627</strain>
    </source>
</reference>
<evidence type="ECO:0000313" key="2">
    <source>
        <dbReference type="Proteomes" id="UP000075680"/>
    </source>
</evidence>
<dbReference type="AlphaFoldDB" id="A0A150HJ91"/>
<name>A0A150HJ91_9GAMM</name>
<dbReference type="Proteomes" id="UP000075680">
    <property type="component" value="Unassembled WGS sequence"/>
</dbReference>
<sequence length="113" mass="13398">MSFYTELQIRYTQFDEIDLSTQKQNIFKILALDCIHEDIYHDLNTAFIEGKSCINVDPIYCFQLIEKIIPLFPNANIECRGLGEEYFYTWILCVENGNIIFSNKPWEKDNPYI</sequence>